<dbReference type="OrthoDB" id="2676448at2759"/>
<evidence type="ECO:0000313" key="2">
    <source>
        <dbReference type="Proteomes" id="UP000054538"/>
    </source>
</evidence>
<dbReference type="AlphaFoldDB" id="A0A0D0CJE0"/>
<reference evidence="1 2" key="1">
    <citation type="submission" date="2014-04" db="EMBL/GenBank/DDBJ databases">
        <authorList>
            <consortium name="DOE Joint Genome Institute"/>
            <person name="Kuo A."/>
            <person name="Kohler A."/>
            <person name="Jargeat P."/>
            <person name="Nagy L.G."/>
            <person name="Floudas D."/>
            <person name="Copeland A."/>
            <person name="Barry K.W."/>
            <person name="Cichocki N."/>
            <person name="Veneault-Fourrey C."/>
            <person name="LaButti K."/>
            <person name="Lindquist E.A."/>
            <person name="Lipzen A."/>
            <person name="Lundell T."/>
            <person name="Morin E."/>
            <person name="Murat C."/>
            <person name="Sun H."/>
            <person name="Tunlid A."/>
            <person name="Henrissat B."/>
            <person name="Grigoriev I.V."/>
            <person name="Hibbett D.S."/>
            <person name="Martin F."/>
            <person name="Nordberg H.P."/>
            <person name="Cantor M.N."/>
            <person name="Hua S.X."/>
        </authorList>
    </citation>
    <scope>NUCLEOTIDE SEQUENCE [LARGE SCALE GENOMIC DNA]</scope>
    <source>
        <strain evidence="1 2">Ve08.2h10</strain>
    </source>
</reference>
<organism evidence="1 2">
    <name type="scientific">Paxillus rubicundulus Ve08.2h10</name>
    <dbReference type="NCBI Taxonomy" id="930991"/>
    <lineage>
        <taxon>Eukaryota</taxon>
        <taxon>Fungi</taxon>
        <taxon>Dikarya</taxon>
        <taxon>Basidiomycota</taxon>
        <taxon>Agaricomycotina</taxon>
        <taxon>Agaricomycetes</taxon>
        <taxon>Agaricomycetidae</taxon>
        <taxon>Boletales</taxon>
        <taxon>Paxilineae</taxon>
        <taxon>Paxillaceae</taxon>
        <taxon>Paxillus</taxon>
    </lineage>
</organism>
<sequence length="255" mass="29272">MYCEALNELEHLVVMRLFELSKLSISGTGYKLRQKISKALQWRSEAIWKAIVRYDSQAAALNPPRAAISWEDITNYTFLGEFDLLFHSRTDIREYQWSKPAVRVGTTTYFKLCHAHKEIIRLNVEIHRLCTAIHDENQETSRVIEDLLISEPHLRLEMQRLYCSCAAVNSVHLHHLNKVEQLHGYSGQRGIGTHLKCTNESTDVPMEATGTSSSLNGNNIYDLYYNELGDGDLAEREEDAAALQDMADFLYDIYD</sequence>
<name>A0A0D0CJE0_9AGAM</name>
<protein>
    <submittedName>
        <fullName evidence="1">Uncharacterized protein</fullName>
    </submittedName>
</protein>
<dbReference type="EMBL" id="KN828195">
    <property type="protein sequence ID" value="KIK75318.1"/>
    <property type="molecule type" value="Genomic_DNA"/>
</dbReference>
<accession>A0A0D0CJE0</accession>
<keyword evidence="2" id="KW-1185">Reference proteome</keyword>
<dbReference type="Proteomes" id="UP000054538">
    <property type="component" value="Unassembled WGS sequence"/>
</dbReference>
<evidence type="ECO:0000313" key="1">
    <source>
        <dbReference type="EMBL" id="KIK75318.1"/>
    </source>
</evidence>
<dbReference type="STRING" id="930991.A0A0D0CJE0"/>
<reference evidence="2" key="2">
    <citation type="submission" date="2015-01" db="EMBL/GenBank/DDBJ databases">
        <title>Evolutionary Origins and Diversification of the Mycorrhizal Mutualists.</title>
        <authorList>
            <consortium name="DOE Joint Genome Institute"/>
            <consortium name="Mycorrhizal Genomics Consortium"/>
            <person name="Kohler A."/>
            <person name="Kuo A."/>
            <person name="Nagy L.G."/>
            <person name="Floudas D."/>
            <person name="Copeland A."/>
            <person name="Barry K.W."/>
            <person name="Cichocki N."/>
            <person name="Veneault-Fourrey C."/>
            <person name="LaButti K."/>
            <person name="Lindquist E.A."/>
            <person name="Lipzen A."/>
            <person name="Lundell T."/>
            <person name="Morin E."/>
            <person name="Murat C."/>
            <person name="Riley R."/>
            <person name="Ohm R."/>
            <person name="Sun H."/>
            <person name="Tunlid A."/>
            <person name="Henrissat B."/>
            <person name="Grigoriev I.V."/>
            <person name="Hibbett D.S."/>
            <person name="Martin F."/>
        </authorList>
    </citation>
    <scope>NUCLEOTIDE SEQUENCE [LARGE SCALE GENOMIC DNA]</scope>
    <source>
        <strain evidence="2">Ve08.2h10</strain>
    </source>
</reference>
<proteinExistence type="predicted"/>
<dbReference type="InParanoid" id="A0A0D0CJE0"/>
<gene>
    <name evidence="1" type="ORF">PAXRUDRAFT_36991</name>
</gene>
<dbReference type="HOGENOM" id="CLU_013084_0_2_1"/>